<dbReference type="PaxDb" id="2850-Phatr44752"/>
<evidence type="ECO:0000313" key="3">
    <source>
        <dbReference type="Proteomes" id="UP000000759"/>
    </source>
</evidence>
<dbReference type="PANTHER" id="PTHR19241">
    <property type="entry name" value="ATP-BINDING CASSETTE TRANSPORTER"/>
    <property type="match status" value="1"/>
</dbReference>
<keyword evidence="1" id="KW-0813">Transport</keyword>
<sequence>MVSVKEAPLQAELTHGPDLRKEPVPFPITKSVEDVDFLHAQQAFTLSFENLTVQVPEVKGNCFNCLDNPVGFGIQEYLGTPLQQRDGYYAVQILSGIIGPGKLGLFLGSNKASMSTLIRALCGRFNQRDDLYGTVLLNGMPMGEANQGWRRLSPYGRIRTMDHIQSRVESILSTLGLSHVAQTVVGDENLRGVFGGQKRLVTVRDMLTDPNTRYLCLEQITDGLSSTDSLSLVESLKKGCVQRNISGIVSLQQPSDEIIHLFDKLLVLSENGEQVYFGSIDRDALKAICLEDNRRDSDSICDLVLRSNASESLIKKAMTLHRFQQSAAYKILVSELAETKSLGSLALNRDVNTLLPHKNTRPQVGTRFVFSWPPPAEAYFYS</sequence>
<dbReference type="InterPro" id="IPR027417">
    <property type="entry name" value="P-loop_NTPase"/>
</dbReference>
<dbReference type="EMBL" id="CM000608">
    <property type="protein sequence ID" value="EEC49409.1"/>
    <property type="molecule type" value="Genomic_DNA"/>
</dbReference>
<dbReference type="OrthoDB" id="46162at2759"/>
<dbReference type="Gene3D" id="3.40.50.300">
    <property type="entry name" value="P-loop containing nucleotide triphosphate hydrolases"/>
    <property type="match status" value="1"/>
</dbReference>
<dbReference type="RefSeq" id="XP_002178711.1">
    <property type="nucleotide sequence ID" value="XM_002178675.1"/>
</dbReference>
<dbReference type="Proteomes" id="UP000000759">
    <property type="component" value="Chromosome 5"/>
</dbReference>
<reference evidence="3" key="2">
    <citation type="submission" date="2008-08" db="EMBL/GenBank/DDBJ databases">
        <authorList>
            <consortium name="Diatom Consortium"/>
            <person name="Grigoriev I."/>
            <person name="Grimwood J."/>
            <person name="Kuo A."/>
            <person name="Otillar R.P."/>
            <person name="Salamov A."/>
            <person name="Detter J.C."/>
            <person name="Lindquist E."/>
            <person name="Shapiro H."/>
            <person name="Lucas S."/>
            <person name="Glavina del Rio T."/>
            <person name="Pitluck S."/>
            <person name="Rokhsar D."/>
            <person name="Bowler C."/>
        </authorList>
    </citation>
    <scope>GENOME REANNOTATION</scope>
    <source>
        <strain evidence="3">CCAP 1055/1</strain>
    </source>
</reference>
<dbReference type="AlphaFoldDB" id="B7FVI5"/>
<protein>
    <recommendedName>
        <fullName evidence="4">ABC transporter domain-containing protein</fullName>
    </recommendedName>
</protein>
<dbReference type="InParanoid" id="B7FVI5"/>
<dbReference type="HOGENOM" id="CLU_1222445_0_0_1"/>
<evidence type="ECO:0008006" key="4">
    <source>
        <dbReference type="Google" id="ProtNLM"/>
    </source>
</evidence>
<dbReference type="KEGG" id="pti:PHATRDRAFT_44752"/>
<gene>
    <name evidence="2" type="ORF">PHATRDRAFT_44752</name>
</gene>
<proteinExistence type="predicted"/>
<evidence type="ECO:0000256" key="1">
    <source>
        <dbReference type="ARBA" id="ARBA00022448"/>
    </source>
</evidence>
<reference evidence="2 3" key="1">
    <citation type="journal article" date="2008" name="Nature">
        <title>The Phaeodactylum genome reveals the evolutionary history of diatom genomes.</title>
        <authorList>
            <person name="Bowler C."/>
            <person name="Allen A.E."/>
            <person name="Badger J.H."/>
            <person name="Grimwood J."/>
            <person name="Jabbari K."/>
            <person name="Kuo A."/>
            <person name="Maheswari U."/>
            <person name="Martens C."/>
            <person name="Maumus F."/>
            <person name="Otillar R.P."/>
            <person name="Rayko E."/>
            <person name="Salamov A."/>
            <person name="Vandepoele K."/>
            <person name="Beszteri B."/>
            <person name="Gruber A."/>
            <person name="Heijde M."/>
            <person name="Katinka M."/>
            <person name="Mock T."/>
            <person name="Valentin K."/>
            <person name="Verret F."/>
            <person name="Berges J.A."/>
            <person name="Brownlee C."/>
            <person name="Cadoret J.P."/>
            <person name="Chiovitti A."/>
            <person name="Choi C.J."/>
            <person name="Coesel S."/>
            <person name="De Martino A."/>
            <person name="Detter J.C."/>
            <person name="Durkin C."/>
            <person name="Falciatore A."/>
            <person name="Fournet J."/>
            <person name="Haruta M."/>
            <person name="Huysman M.J."/>
            <person name="Jenkins B.D."/>
            <person name="Jiroutova K."/>
            <person name="Jorgensen R.E."/>
            <person name="Joubert Y."/>
            <person name="Kaplan A."/>
            <person name="Kroger N."/>
            <person name="Kroth P.G."/>
            <person name="La Roche J."/>
            <person name="Lindquist E."/>
            <person name="Lommer M."/>
            <person name="Martin-Jezequel V."/>
            <person name="Lopez P.J."/>
            <person name="Lucas S."/>
            <person name="Mangogna M."/>
            <person name="McGinnis K."/>
            <person name="Medlin L.K."/>
            <person name="Montsant A."/>
            <person name="Oudot-Le Secq M.P."/>
            <person name="Napoli C."/>
            <person name="Obornik M."/>
            <person name="Parker M.S."/>
            <person name="Petit J.L."/>
            <person name="Porcel B.M."/>
            <person name="Poulsen N."/>
            <person name="Robison M."/>
            <person name="Rychlewski L."/>
            <person name="Rynearson T.A."/>
            <person name="Schmutz J."/>
            <person name="Shapiro H."/>
            <person name="Siaut M."/>
            <person name="Stanley M."/>
            <person name="Sussman M.R."/>
            <person name="Taylor A.R."/>
            <person name="Vardi A."/>
            <person name="von Dassow P."/>
            <person name="Vyverman W."/>
            <person name="Willis A."/>
            <person name="Wyrwicz L.S."/>
            <person name="Rokhsar D.S."/>
            <person name="Weissenbach J."/>
            <person name="Armbrust E.V."/>
            <person name="Green B.R."/>
            <person name="Van de Peer Y."/>
            <person name="Grigoriev I.V."/>
        </authorList>
    </citation>
    <scope>NUCLEOTIDE SEQUENCE [LARGE SCALE GENOMIC DNA]</scope>
    <source>
        <strain evidence="2 3">CCAP 1055/1</strain>
    </source>
</reference>
<name>B7FVI5_PHATC</name>
<evidence type="ECO:0000313" key="2">
    <source>
        <dbReference type="EMBL" id="EEC49409.1"/>
    </source>
</evidence>
<dbReference type="SUPFAM" id="SSF52540">
    <property type="entry name" value="P-loop containing nucleoside triphosphate hydrolases"/>
    <property type="match status" value="1"/>
</dbReference>
<dbReference type="eggNOG" id="KOG0061">
    <property type="taxonomic scope" value="Eukaryota"/>
</dbReference>
<keyword evidence="3" id="KW-1185">Reference proteome</keyword>
<accession>B7FVI5</accession>
<dbReference type="GeneID" id="7199874"/>
<organism evidence="2 3">
    <name type="scientific">Phaeodactylum tricornutum (strain CCAP 1055/1)</name>
    <dbReference type="NCBI Taxonomy" id="556484"/>
    <lineage>
        <taxon>Eukaryota</taxon>
        <taxon>Sar</taxon>
        <taxon>Stramenopiles</taxon>
        <taxon>Ochrophyta</taxon>
        <taxon>Bacillariophyta</taxon>
        <taxon>Bacillariophyceae</taxon>
        <taxon>Bacillariophycidae</taxon>
        <taxon>Naviculales</taxon>
        <taxon>Phaeodactylaceae</taxon>
        <taxon>Phaeodactylum</taxon>
    </lineage>
</organism>